<evidence type="ECO:0000313" key="6">
    <source>
        <dbReference type="Proteomes" id="UP000247781"/>
    </source>
</evidence>
<dbReference type="GO" id="GO:0000976">
    <property type="term" value="F:transcription cis-regulatory region binding"/>
    <property type="evidence" value="ECO:0007669"/>
    <property type="project" value="TreeGrafter"/>
</dbReference>
<feature type="domain" description="HTH araC/xylS-type" evidence="4">
    <location>
        <begin position="242"/>
        <end position="340"/>
    </location>
</feature>
<dbReference type="PROSITE" id="PS01124">
    <property type="entry name" value="HTH_ARAC_FAMILY_2"/>
    <property type="match status" value="1"/>
</dbReference>
<organism evidence="5 6">
    <name type="scientific">Mycolicibacterium moriokaense</name>
    <dbReference type="NCBI Taxonomy" id="39691"/>
    <lineage>
        <taxon>Bacteria</taxon>
        <taxon>Bacillati</taxon>
        <taxon>Actinomycetota</taxon>
        <taxon>Actinomycetes</taxon>
        <taxon>Mycobacteriales</taxon>
        <taxon>Mycobacteriaceae</taxon>
        <taxon>Mycolicibacterium</taxon>
    </lineage>
</organism>
<gene>
    <name evidence="5" type="ORF">C8E89_10352</name>
</gene>
<dbReference type="SMART" id="SM00342">
    <property type="entry name" value="HTH_ARAC"/>
    <property type="match status" value="1"/>
</dbReference>
<proteinExistence type="predicted"/>
<dbReference type="Gene3D" id="1.10.10.60">
    <property type="entry name" value="Homeodomain-like"/>
    <property type="match status" value="1"/>
</dbReference>
<dbReference type="GO" id="GO:0003700">
    <property type="term" value="F:DNA-binding transcription factor activity"/>
    <property type="evidence" value="ECO:0007669"/>
    <property type="project" value="InterPro"/>
</dbReference>
<name>A0A318HNE3_9MYCO</name>
<dbReference type="Pfam" id="PF12833">
    <property type="entry name" value="HTH_18"/>
    <property type="match status" value="1"/>
</dbReference>
<evidence type="ECO:0000259" key="4">
    <source>
        <dbReference type="PROSITE" id="PS01124"/>
    </source>
</evidence>
<evidence type="ECO:0000256" key="2">
    <source>
        <dbReference type="ARBA" id="ARBA00023125"/>
    </source>
</evidence>
<dbReference type="RefSeq" id="WP_110315069.1">
    <property type="nucleotide sequence ID" value="NZ_QJJU01000003.1"/>
</dbReference>
<keyword evidence="2" id="KW-0238">DNA-binding</keyword>
<dbReference type="AlphaFoldDB" id="A0A318HNE3"/>
<evidence type="ECO:0000313" key="5">
    <source>
        <dbReference type="EMBL" id="PXX10965.1"/>
    </source>
</evidence>
<reference evidence="5 6" key="2">
    <citation type="submission" date="2018-06" db="EMBL/GenBank/DDBJ databases">
        <title>Sequencing of bacterial isolates from soil warming experiment in Harvard Forest, Massachusetts, USA.</title>
        <authorList>
            <person name="Deangelis K.PhD."/>
        </authorList>
    </citation>
    <scope>NUCLEOTIDE SEQUENCE [LARGE SCALE GENOMIC DNA]</scope>
    <source>
        <strain evidence="5 6">GAS496</strain>
    </source>
</reference>
<evidence type="ECO:0000256" key="3">
    <source>
        <dbReference type="ARBA" id="ARBA00023163"/>
    </source>
</evidence>
<dbReference type="InterPro" id="IPR018060">
    <property type="entry name" value="HTH_AraC"/>
</dbReference>
<evidence type="ECO:0000256" key="1">
    <source>
        <dbReference type="ARBA" id="ARBA00023015"/>
    </source>
</evidence>
<dbReference type="OrthoDB" id="5241536at2"/>
<sequence length="359" mass="38761">MVKGKGATKPRLVKADALNGYREVVSALGGDARQMLAAARLPAAILDDSDMLVSDAAITLLLERSASTLQCPDFGLRMAAFQGIELLGPLAIEMGNSATVGDAFASVNKYLAAVRPGLHVTTAAGTRPGTQFLRVELTVGRPGGTEQLLELTMGVAQRIFAVLSDGRLKALEVCFDHERISPSSTYRAIFGSTVRFHCAQSGFLYRAADLALPIPNRDPLVQKIAHAYLDAHFAASDLDVSAQVRAVVPTLLASGICHHARVAQMLMLHPRTMQRRLHEEGTTFAAIIDDVRSELARRHLSQRGVPLSRIAELLGYTEQSAFSRGCRRWFGATPLELRRAMLATRPNGGSASQSNKRLP</sequence>
<dbReference type="EMBL" id="QJJU01000003">
    <property type="protein sequence ID" value="PXX10965.1"/>
    <property type="molecule type" value="Genomic_DNA"/>
</dbReference>
<dbReference type="PANTHER" id="PTHR47894">
    <property type="entry name" value="HTH-TYPE TRANSCRIPTIONAL REGULATOR GADX"/>
    <property type="match status" value="1"/>
</dbReference>
<dbReference type="SUPFAM" id="SSF46689">
    <property type="entry name" value="Homeodomain-like"/>
    <property type="match status" value="1"/>
</dbReference>
<protein>
    <submittedName>
        <fullName evidence="5">AraC family transcriptional regulator</fullName>
    </submittedName>
</protein>
<dbReference type="Pfam" id="PF12625">
    <property type="entry name" value="Arabinose_bd"/>
    <property type="match status" value="1"/>
</dbReference>
<dbReference type="InterPro" id="IPR032687">
    <property type="entry name" value="AraC-type_N"/>
</dbReference>
<comment type="caution">
    <text evidence="5">The sequence shown here is derived from an EMBL/GenBank/DDBJ whole genome shotgun (WGS) entry which is preliminary data.</text>
</comment>
<keyword evidence="1" id="KW-0805">Transcription regulation</keyword>
<dbReference type="InterPro" id="IPR009057">
    <property type="entry name" value="Homeodomain-like_sf"/>
</dbReference>
<dbReference type="Proteomes" id="UP000247781">
    <property type="component" value="Unassembled WGS sequence"/>
</dbReference>
<accession>A0A318HNE3</accession>
<keyword evidence="6" id="KW-1185">Reference proteome</keyword>
<reference evidence="6" key="1">
    <citation type="submission" date="2018-05" db="EMBL/GenBank/DDBJ databases">
        <authorList>
            <person name="Deangelis K."/>
            <person name="Huntemann M."/>
            <person name="Clum A."/>
            <person name="Pillay M."/>
            <person name="Palaniappan K."/>
            <person name="Varghese N."/>
            <person name="Mikhailova N."/>
            <person name="Stamatis D."/>
            <person name="Reddy T."/>
            <person name="Daum C."/>
            <person name="Shapiro N."/>
            <person name="Ivanova N."/>
            <person name="Kyrpides N."/>
            <person name="Woyke T."/>
        </authorList>
    </citation>
    <scope>NUCLEOTIDE SEQUENCE [LARGE SCALE GENOMIC DNA]</scope>
    <source>
        <strain evidence="6">GAS496</strain>
    </source>
</reference>
<keyword evidence="3" id="KW-0804">Transcription</keyword>
<dbReference type="PANTHER" id="PTHR47894:SF4">
    <property type="entry name" value="HTH-TYPE TRANSCRIPTIONAL REGULATOR GADX"/>
    <property type="match status" value="1"/>
</dbReference>
<dbReference type="GO" id="GO:0005829">
    <property type="term" value="C:cytosol"/>
    <property type="evidence" value="ECO:0007669"/>
    <property type="project" value="TreeGrafter"/>
</dbReference>